<gene>
    <name evidence="3" type="ORF">FVE67_01910</name>
</gene>
<proteinExistence type="predicted"/>
<evidence type="ECO:0000256" key="1">
    <source>
        <dbReference type="SAM" id="MobiDB-lite"/>
    </source>
</evidence>
<feature type="region of interest" description="Disordered" evidence="1">
    <location>
        <begin position="84"/>
        <end position="103"/>
    </location>
</feature>
<evidence type="ECO:0000313" key="3">
    <source>
        <dbReference type="EMBL" id="QJA05627.1"/>
    </source>
</evidence>
<protein>
    <submittedName>
        <fullName evidence="3">Prepilin-type N-terminal cleavage/methylation domain-containing protein</fullName>
    </submittedName>
</protein>
<dbReference type="PROSITE" id="PS00409">
    <property type="entry name" value="PROKAR_NTER_METHYL"/>
    <property type="match status" value="1"/>
</dbReference>
<dbReference type="KEGG" id="tmai:FVE67_01910"/>
<name>A0A6H1WQZ2_9BACT</name>
<evidence type="ECO:0000256" key="2">
    <source>
        <dbReference type="SAM" id="Phobius"/>
    </source>
</evidence>
<dbReference type="EMBL" id="CP042909">
    <property type="protein sequence ID" value="QJA05627.1"/>
    <property type="molecule type" value="Genomic_DNA"/>
</dbReference>
<evidence type="ECO:0000313" key="4">
    <source>
        <dbReference type="Proteomes" id="UP000501253"/>
    </source>
</evidence>
<organism evidence="3 4">
    <name type="scientific">Thermosulfurimonas marina</name>
    <dbReference type="NCBI Taxonomy" id="2047767"/>
    <lineage>
        <taxon>Bacteria</taxon>
        <taxon>Pseudomonadati</taxon>
        <taxon>Thermodesulfobacteriota</taxon>
        <taxon>Thermodesulfobacteria</taxon>
        <taxon>Thermodesulfobacteriales</taxon>
        <taxon>Thermodesulfobacteriaceae</taxon>
        <taxon>Thermosulfurimonas</taxon>
    </lineage>
</organism>
<keyword evidence="2" id="KW-1133">Transmembrane helix</keyword>
<dbReference type="InterPro" id="IPR012902">
    <property type="entry name" value="N_methyl_site"/>
</dbReference>
<dbReference type="Pfam" id="PF07963">
    <property type="entry name" value="N_methyl"/>
    <property type="match status" value="1"/>
</dbReference>
<dbReference type="Proteomes" id="UP000501253">
    <property type="component" value="Chromosome"/>
</dbReference>
<sequence length="349" mass="38804">MKDRGMTLVELMVTLVILLLMAGALFSVMSLYRTTYLKKVKIAETQIQLPLGVDLLRRDLQYAGFGLPWKFPENYEYTEATDAEASPYNDAPSDPPRPVVGDDGVGPNGSDYLVLKGSILGWSEASQKWGILSGGTSDNIAYPEPDIFTTEDYVLILEPVSQEFKAFPVAGNQLFCPGGGSFCPPSADETYLIYGLTASANFTRPFNRVDYYLDTDPNEVPARCAPGTGVLVRALLKADGTRNPVSVLECVADFQVFLWWDLDGDGTAETRTGLGEILDQAYDARFERDHLRLAEVFLVYHEGGPDPNFTYPRSTVDLGTYSFDLSGISNYQRYRWEALHFSVVFQNLR</sequence>
<dbReference type="RefSeq" id="WP_168718990.1">
    <property type="nucleotide sequence ID" value="NZ_CP042909.1"/>
</dbReference>
<keyword evidence="2" id="KW-0472">Membrane</keyword>
<dbReference type="NCBIfam" id="TIGR02532">
    <property type="entry name" value="IV_pilin_GFxxxE"/>
    <property type="match status" value="1"/>
</dbReference>
<keyword evidence="4" id="KW-1185">Reference proteome</keyword>
<feature type="transmembrane region" description="Helical" evidence="2">
    <location>
        <begin position="12"/>
        <end position="32"/>
    </location>
</feature>
<keyword evidence="2" id="KW-0812">Transmembrane</keyword>
<accession>A0A6H1WQZ2</accession>
<dbReference type="AlphaFoldDB" id="A0A6H1WQZ2"/>
<reference evidence="3 4" key="1">
    <citation type="submission" date="2019-08" db="EMBL/GenBank/DDBJ databases">
        <title>Complete genome sequence of Thermosulfurimonas marina SU872T, an anaerobic thermophilic chemolithoautotrophic bacterium isolated from a shallow marine hydrothermal vent.</title>
        <authorList>
            <person name="Allioux M."/>
            <person name="Jebbar M."/>
            <person name="Slobodkina G."/>
            <person name="Slobodkin A."/>
            <person name="Moalic Y."/>
            <person name="Frolova A."/>
            <person name="Shao Z."/>
            <person name="Alain K."/>
        </authorList>
    </citation>
    <scope>NUCLEOTIDE SEQUENCE [LARGE SCALE GENOMIC DNA]</scope>
    <source>
        <strain evidence="3 4">SU872</strain>
    </source>
</reference>